<proteinExistence type="predicted"/>
<dbReference type="AlphaFoldDB" id="A0AAN6GWY2"/>
<name>A0AAN6GWY2_9PEZI</name>
<evidence type="ECO:0000313" key="2">
    <source>
        <dbReference type="EMBL" id="KAK0948780.1"/>
    </source>
</evidence>
<evidence type="ECO:0000256" key="1">
    <source>
        <dbReference type="SAM" id="MobiDB-lite"/>
    </source>
</evidence>
<organism evidence="2 3">
    <name type="scientific">Friedmanniomyces endolithicus</name>
    <dbReference type="NCBI Taxonomy" id="329885"/>
    <lineage>
        <taxon>Eukaryota</taxon>
        <taxon>Fungi</taxon>
        <taxon>Dikarya</taxon>
        <taxon>Ascomycota</taxon>
        <taxon>Pezizomycotina</taxon>
        <taxon>Dothideomycetes</taxon>
        <taxon>Dothideomycetidae</taxon>
        <taxon>Mycosphaerellales</taxon>
        <taxon>Teratosphaeriaceae</taxon>
        <taxon>Friedmanniomyces</taxon>
    </lineage>
</organism>
<dbReference type="Proteomes" id="UP001175353">
    <property type="component" value="Unassembled WGS sequence"/>
</dbReference>
<reference evidence="2" key="1">
    <citation type="submission" date="2023-06" db="EMBL/GenBank/DDBJ databases">
        <title>Black Yeasts Isolated from many extreme environments.</title>
        <authorList>
            <person name="Coleine C."/>
            <person name="Stajich J.E."/>
            <person name="Selbmann L."/>
        </authorList>
    </citation>
    <scope>NUCLEOTIDE SEQUENCE</scope>
    <source>
        <strain evidence="2">CCFEE 5200</strain>
    </source>
</reference>
<protein>
    <submittedName>
        <fullName evidence="2">Uncharacterized protein</fullName>
    </submittedName>
</protein>
<sequence length="139" mass="13303">MGGFLPIGGGGFGFVANGGLEFTLATEGRRLFLSAATPGGGGAAAEGGNGGAPPGGRSAKPFGGAGGALGALPGELRALVSGSESYILTPPALFRSFGIPPAKMPPSCGADSMPGAGLPPWSLLLRARFPPAGAGGRSP</sequence>
<comment type="caution">
    <text evidence="2">The sequence shown here is derived from an EMBL/GenBank/DDBJ whole genome shotgun (WGS) entry which is preliminary data.</text>
</comment>
<evidence type="ECO:0000313" key="3">
    <source>
        <dbReference type="Proteomes" id="UP001175353"/>
    </source>
</evidence>
<dbReference type="EMBL" id="JAUJLE010001773">
    <property type="protein sequence ID" value="KAK0948780.1"/>
    <property type="molecule type" value="Genomic_DNA"/>
</dbReference>
<keyword evidence="3" id="KW-1185">Reference proteome</keyword>
<feature type="non-terminal residue" evidence="2">
    <location>
        <position position="139"/>
    </location>
</feature>
<feature type="compositionally biased region" description="Gly residues" evidence="1">
    <location>
        <begin position="38"/>
        <end position="54"/>
    </location>
</feature>
<gene>
    <name evidence="2" type="ORF">LTR91_026976</name>
</gene>
<accession>A0AAN6GWY2</accession>
<feature type="region of interest" description="Disordered" evidence="1">
    <location>
        <begin position="36"/>
        <end position="64"/>
    </location>
</feature>